<dbReference type="Gene3D" id="3.30.1240.10">
    <property type="match status" value="1"/>
</dbReference>
<gene>
    <name evidence="2" type="ORF">NCTC10194_00066</name>
</gene>
<dbReference type="GO" id="GO:0000287">
    <property type="term" value="F:magnesium ion binding"/>
    <property type="evidence" value="ECO:0007669"/>
    <property type="project" value="TreeGrafter"/>
</dbReference>
<dbReference type="Pfam" id="PF08282">
    <property type="entry name" value="Hydrolase_3"/>
    <property type="match status" value="1"/>
</dbReference>
<dbReference type="PANTHER" id="PTHR10000">
    <property type="entry name" value="PHOSPHOSERINE PHOSPHATASE"/>
    <property type="match status" value="1"/>
</dbReference>
<dbReference type="Gene3D" id="3.40.50.1000">
    <property type="entry name" value="HAD superfamily/HAD-like"/>
    <property type="match status" value="1"/>
</dbReference>
<dbReference type="GO" id="GO:0005829">
    <property type="term" value="C:cytosol"/>
    <property type="evidence" value="ECO:0007669"/>
    <property type="project" value="TreeGrafter"/>
</dbReference>
<dbReference type="AlphaFoldDB" id="A0A449AU71"/>
<dbReference type="GO" id="GO:0016791">
    <property type="term" value="F:phosphatase activity"/>
    <property type="evidence" value="ECO:0007669"/>
    <property type="project" value="UniProtKB-ARBA"/>
</dbReference>
<keyword evidence="3" id="KW-1185">Reference proteome</keyword>
<dbReference type="KEGG" id="mgly:NCTC10194_00066"/>
<accession>A0A449AU71</accession>
<evidence type="ECO:0000313" key="3">
    <source>
        <dbReference type="Proteomes" id="UP000290815"/>
    </source>
</evidence>
<evidence type="ECO:0000313" key="2">
    <source>
        <dbReference type="EMBL" id="VEU70071.1"/>
    </source>
</evidence>
<name>A0A449AU71_9BACT</name>
<dbReference type="SUPFAM" id="SSF56784">
    <property type="entry name" value="HAD-like"/>
    <property type="match status" value="1"/>
</dbReference>
<dbReference type="PANTHER" id="PTHR10000:SF8">
    <property type="entry name" value="HAD SUPERFAMILY HYDROLASE-LIKE, TYPE 3"/>
    <property type="match status" value="1"/>
</dbReference>
<comment type="cofactor">
    <cofactor evidence="1">
        <name>Mg(2+)</name>
        <dbReference type="ChEBI" id="CHEBI:18420"/>
    </cofactor>
</comment>
<keyword evidence="2" id="KW-0378">Hydrolase</keyword>
<reference evidence="2 3" key="1">
    <citation type="submission" date="2019-01" db="EMBL/GenBank/DDBJ databases">
        <authorList>
            <consortium name="Pathogen Informatics"/>
        </authorList>
    </citation>
    <scope>NUCLEOTIDE SEQUENCE [LARGE SCALE GENOMIC DNA]</scope>
    <source>
        <strain evidence="2 3">NCTC10194</strain>
    </source>
</reference>
<protein>
    <submittedName>
        <fullName evidence="2">COF family HAD hydrolase protein</fullName>
    </submittedName>
</protein>
<dbReference type="Proteomes" id="UP000290815">
    <property type="component" value="Chromosome"/>
</dbReference>
<dbReference type="InterPro" id="IPR036412">
    <property type="entry name" value="HAD-like_sf"/>
</dbReference>
<sequence>MFYNRNMKKPKIIFIDLDGTAMDASAEHRFQKRPSEYTKRVIKKLSTQIPVVVSTGRGVNETTKEIVHSLGSDTYIAWNGAQIVIDGEVEQKEIIPNDVVAQVFKELRKNNCFVIFNSNIKEQTYVRNKFYKMLMHVGKATAHTYKEFQNDFPVYKALVWCLSKNKLHKVAQKLRIKFQDKIEVSLSGSRNNIIEITKKDVSKGDAEVWFCNRFEIDPMNAIHIGDSLNDASTKGKIGKLVAMKNSVDAVLSIADEVTEYDCNNQGLAKYLEKFIEE</sequence>
<organism evidence="2 3">
    <name type="scientific">Mycoplasmopsis glycophila</name>
    <dbReference type="NCBI Taxonomy" id="171285"/>
    <lineage>
        <taxon>Bacteria</taxon>
        <taxon>Bacillati</taxon>
        <taxon>Mycoplasmatota</taxon>
        <taxon>Mycoplasmoidales</taxon>
        <taxon>Metamycoplasmataceae</taxon>
        <taxon>Mycoplasmopsis</taxon>
    </lineage>
</organism>
<dbReference type="EMBL" id="LR215024">
    <property type="protein sequence ID" value="VEU70071.1"/>
    <property type="molecule type" value="Genomic_DNA"/>
</dbReference>
<dbReference type="NCBIfam" id="TIGR01484">
    <property type="entry name" value="HAD-SF-IIB"/>
    <property type="match status" value="1"/>
</dbReference>
<evidence type="ECO:0000256" key="1">
    <source>
        <dbReference type="ARBA" id="ARBA00001946"/>
    </source>
</evidence>
<proteinExistence type="predicted"/>
<dbReference type="InterPro" id="IPR023214">
    <property type="entry name" value="HAD_sf"/>
</dbReference>
<dbReference type="InterPro" id="IPR006379">
    <property type="entry name" value="HAD-SF_hydro_IIB"/>
</dbReference>